<dbReference type="InterPro" id="IPR000182">
    <property type="entry name" value="GNAT_dom"/>
</dbReference>
<proteinExistence type="predicted"/>
<evidence type="ECO:0000313" key="2">
    <source>
        <dbReference type="EMBL" id="MCS4555546.1"/>
    </source>
</evidence>
<dbReference type="Gene3D" id="3.40.630.30">
    <property type="match status" value="1"/>
</dbReference>
<dbReference type="SUPFAM" id="SSF55729">
    <property type="entry name" value="Acyl-CoA N-acyltransferases (Nat)"/>
    <property type="match status" value="1"/>
</dbReference>
<organism evidence="2 3">
    <name type="scientific">Shewanella electrica</name>
    <dbReference type="NCBI Taxonomy" id="515560"/>
    <lineage>
        <taxon>Bacteria</taxon>
        <taxon>Pseudomonadati</taxon>
        <taxon>Pseudomonadota</taxon>
        <taxon>Gammaproteobacteria</taxon>
        <taxon>Alteromonadales</taxon>
        <taxon>Shewanellaceae</taxon>
        <taxon>Shewanella</taxon>
    </lineage>
</organism>
<sequence>MTKSTAASISSMHAPTSALITTERLTLRLMLPQDWPFYLRLNSDPYINRYIRDVEDESILQQKFTVRSHCEDFFAGDWLSLTIELNGAAVGLMGLCCIDNELMHAEVGYLLAPEAEGQGIATEALQALAAYALSHYPLHKLVGRCVNGNIASARVLEKCGFQLEGILRHNHRIAGCWCDDRYYGLLADDVMAVNA</sequence>
<dbReference type="Pfam" id="PF13302">
    <property type="entry name" value="Acetyltransf_3"/>
    <property type="match status" value="1"/>
</dbReference>
<gene>
    <name evidence="2" type="ORF">L9G74_03785</name>
</gene>
<accession>A0ABT2FHV1</accession>
<evidence type="ECO:0000259" key="1">
    <source>
        <dbReference type="PROSITE" id="PS51186"/>
    </source>
</evidence>
<comment type="caution">
    <text evidence="2">The sequence shown here is derived from an EMBL/GenBank/DDBJ whole genome shotgun (WGS) entry which is preliminary data.</text>
</comment>
<feature type="domain" description="N-acetyltransferase" evidence="1">
    <location>
        <begin position="25"/>
        <end position="188"/>
    </location>
</feature>
<name>A0ABT2FHV1_9GAMM</name>
<dbReference type="PANTHER" id="PTHR43792:SF1">
    <property type="entry name" value="N-ACETYLTRANSFERASE DOMAIN-CONTAINING PROTEIN"/>
    <property type="match status" value="1"/>
</dbReference>
<dbReference type="PANTHER" id="PTHR43792">
    <property type="entry name" value="GNAT FAMILY, PUTATIVE (AFU_ORTHOLOGUE AFUA_3G00765)-RELATED-RELATED"/>
    <property type="match status" value="1"/>
</dbReference>
<dbReference type="RefSeq" id="WP_238894945.1">
    <property type="nucleotide sequence ID" value="NZ_JAKOGG010000002.1"/>
</dbReference>
<keyword evidence="3" id="KW-1185">Reference proteome</keyword>
<dbReference type="PROSITE" id="PS51186">
    <property type="entry name" value="GNAT"/>
    <property type="match status" value="1"/>
</dbReference>
<dbReference type="Proteomes" id="UP001201549">
    <property type="component" value="Unassembled WGS sequence"/>
</dbReference>
<evidence type="ECO:0000313" key="3">
    <source>
        <dbReference type="Proteomes" id="UP001201549"/>
    </source>
</evidence>
<reference evidence="3" key="2">
    <citation type="submission" date="2023-07" db="EMBL/GenBank/DDBJ databases">
        <title>Shewanella mangrovi sp. nov., an acetaldehyde- degrading bacterium isolated from mangrove sediment.</title>
        <authorList>
            <person name="Liu Y."/>
        </authorList>
    </citation>
    <scope>NUCLEOTIDE SEQUENCE [LARGE SCALE GENOMIC DNA]</scope>
    <source>
        <strain evidence="3">C32</strain>
    </source>
</reference>
<dbReference type="EMBL" id="JAKOGG010000002">
    <property type="protein sequence ID" value="MCS4555546.1"/>
    <property type="molecule type" value="Genomic_DNA"/>
</dbReference>
<protein>
    <submittedName>
        <fullName evidence="2">GNAT family N-acetyltransferase</fullName>
    </submittedName>
</protein>
<reference evidence="2 3" key="1">
    <citation type="submission" date="2022-02" db="EMBL/GenBank/DDBJ databases">
        <authorList>
            <person name="Zhuang L."/>
        </authorList>
    </citation>
    <scope>NUCLEOTIDE SEQUENCE [LARGE SCALE GENOMIC DNA]</scope>
    <source>
        <strain evidence="2 3">C32</strain>
    </source>
</reference>
<dbReference type="InterPro" id="IPR016181">
    <property type="entry name" value="Acyl_CoA_acyltransferase"/>
</dbReference>
<dbReference type="InterPro" id="IPR051531">
    <property type="entry name" value="N-acetyltransferase"/>
</dbReference>